<dbReference type="PROSITE" id="PS50011">
    <property type="entry name" value="PROTEIN_KINASE_DOM"/>
    <property type="match status" value="1"/>
</dbReference>
<dbReference type="SMART" id="SM00220">
    <property type="entry name" value="S_TKc"/>
    <property type="match status" value="1"/>
</dbReference>
<feature type="compositionally biased region" description="Low complexity" evidence="5">
    <location>
        <begin position="352"/>
        <end position="364"/>
    </location>
</feature>
<keyword evidence="7" id="KW-0723">Serine/threonine-protein kinase</keyword>
<evidence type="ECO:0000256" key="4">
    <source>
        <dbReference type="SAM" id="Coils"/>
    </source>
</evidence>
<evidence type="ECO:0000256" key="1">
    <source>
        <dbReference type="ARBA" id="ARBA00022741"/>
    </source>
</evidence>
<dbReference type="CDD" id="cd14014">
    <property type="entry name" value="STKc_PknB_like"/>
    <property type="match status" value="1"/>
</dbReference>
<evidence type="ECO:0000256" key="3">
    <source>
        <dbReference type="PROSITE-ProRule" id="PRU10141"/>
    </source>
</evidence>
<dbReference type="Pfam" id="PF00069">
    <property type="entry name" value="Pkinase"/>
    <property type="match status" value="1"/>
</dbReference>
<dbReference type="PANTHER" id="PTHR24348:SF68">
    <property type="entry name" value="SERINE_THREONINE-PROTEIN KINASE ATG1C"/>
    <property type="match status" value="1"/>
</dbReference>
<dbReference type="PROSITE" id="PS00108">
    <property type="entry name" value="PROTEIN_KINASE_ST"/>
    <property type="match status" value="1"/>
</dbReference>
<feature type="region of interest" description="Disordered" evidence="5">
    <location>
        <begin position="319"/>
        <end position="364"/>
    </location>
</feature>
<dbReference type="GO" id="GO:0005737">
    <property type="term" value="C:cytoplasm"/>
    <property type="evidence" value="ECO:0007669"/>
    <property type="project" value="TreeGrafter"/>
</dbReference>
<dbReference type="GO" id="GO:0005524">
    <property type="term" value="F:ATP binding"/>
    <property type="evidence" value="ECO:0007669"/>
    <property type="project" value="UniProtKB-UniRule"/>
</dbReference>
<evidence type="ECO:0000256" key="2">
    <source>
        <dbReference type="ARBA" id="ARBA00022840"/>
    </source>
</evidence>
<evidence type="ECO:0000313" key="8">
    <source>
        <dbReference type="Proteomes" id="UP000664277"/>
    </source>
</evidence>
<dbReference type="Gene3D" id="1.10.510.10">
    <property type="entry name" value="Transferase(Phosphotransferase) domain 1"/>
    <property type="match status" value="1"/>
</dbReference>
<dbReference type="GO" id="GO:0004674">
    <property type="term" value="F:protein serine/threonine kinase activity"/>
    <property type="evidence" value="ECO:0007669"/>
    <property type="project" value="UniProtKB-KW"/>
</dbReference>
<feature type="compositionally biased region" description="Polar residues" evidence="5">
    <location>
        <begin position="322"/>
        <end position="347"/>
    </location>
</feature>
<dbReference type="InterPro" id="IPR008271">
    <property type="entry name" value="Ser/Thr_kinase_AS"/>
</dbReference>
<dbReference type="InterPro" id="IPR017441">
    <property type="entry name" value="Protein_kinase_ATP_BS"/>
</dbReference>
<protein>
    <submittedName>
        <fullName evidence="7">Serine/threonine protein kinase</fullName>
    </submittedName>
</protein>
<keyword evidence="1 3" id="KW-0547">Nucleotide-binding</keyword>
<keyword evidence="4" id="KW-0175">Coiled coil</keyword>
<feature type="domain" description="Protein kinase" evidence="6">
    <location>
        <begin position="17"/>
        <end position="288"/>
    </location>
</feature>
<dbReference type="Proteomes" id="UP000664277">
    <property type="component" value="Unassembled WGS sequence"/>
</dbReference>
<accession>A0A8J7TMN5</accession>
<dbReference type="PROSITE" id="PS00107">
    <property type="entry name" value="PROTEIN_KINASE_ATP"/>
    <property type="match status" value="1"/>
</dbReference>
<feature type="binding site" evidence="3">
    <location>
        <position position="46"/>
    </location>
    <ligand>
        <name>ATP</name>
        <dbReference type="ChEBI" id="CHEBI:30616"/>
    </ligand>
</feature>
<keyword evidence="7" id="KW-0418">Kinase</keyword>
<dbReference type="EMBL" id="JAFLCK010000008">
    <property type="protein sequence ID" value="MBN8660163.1"/>
    <property type="molecule type" value="Genomic_DNA"/>
</dbReference>
<comment type="caution">
    <text evidence="7">The sequence shown here is derived from an EMBL/GenBank/DDBJ whole genome shotgun (WGS) entry which is preliminary data.</text>
</comment>
<dbReference type="InterPro" id="IPR000719">
    <property type="entry name" value="Prot_kinase_dom"/>
</dbReference>
<evidence type="ECO:0000313" key="7">
    <source>
        <dbReference type="EMBL" id="MBN8660163.1"/>
    </source>
</evidence>
<dbReference type="AlphaFoldDB" id="A0A8J7TMN5"/>
<proteinExistence type="predicted"/>
<dbReference type="InterPro" id="IPR045269">
    <property type="entry name" value="Atg1-like"/>
</dbReference>
<dbReference type="Gene3D" id="3.30.200.20">
    <property type="entry name" value="Phosphorylase Kinase, domain 1"/>
    <property type="match status" value="1"/>
</dbReference>
<keyword evidence="7" id="KW-0808">Transferase</keyword>
<name>A0A8J7TMN5_9BACT</name>
<feature type="coiled-coil region" evidence="4">
    <location>
        <begin position="649"/>
        <end position="707"/>
    </location>
</feature>
<dbReference type="PANTHER" id="PTHR24348">
    <property type="entry name" value="SERINE/THREONINE-PROTEIN KINASE UNC-51-RELATED"/>
    <property type="match status" value="1"/>
</dbReference>
<evidence type="ECO:0000259" key="6">
    <source>
        <dbReference type="PROSITE" id="PS50011"/>
    </source>
</evidence>
<keyword evidence="2 3" id="KW-0067">ATP-binding</keyword>
<dbReference type="InterPro" id="IPR011009">
    <property type="entry name" value="Kinase-like_dom_sf"/>
</dbReference>
<evidence type="ECO:0000256" key="5">
    <source>
        <dbReference type="SAM" id="MobiDB-lite"/>
    </source>
</evidence>
<dbReference type="SUPFAM" id="SSF56112">
    <property type="entry name" value="Protein kinase-like (PK-like)"/>
    <property type="match status" value="1"/>
</dbReference>
<reference evidence="7" key="1">
    <citation type="submission" date="2021-02" db="EMBL/GenBank/DDBJ databases">
        <title>Genome-Resolved Metagenomics of a Microbial Community Performing Photosynthetic Biological Nutrient Removal.</title>
        <authorList>
            <person name="Mcdaniel E.A."/>
        </authorList>
    </citation>
    <scope>NUCLEOTIDE SEQUENCE</scope>
    <source>
        <strain evidence="7">UWPOB_OBS1</strain>
    </source>
</reference>
<sequence length="730" mass="80057">MPVAVDPLVGTVFADKYQILKVLGSGGMSVIYQARHKYMERLCAVKLLHPFLVADASMFQRFQYEAKAASNLNHPNVVGVHDFGITNDGRAYLVMDYLSGEDLASILEREVILPEAQAREIFRQACLGLDHAHSKGVIHRDLKPSNLFLEPQDDGSIIVKLVDFGIAKISTAPGETESGQNLTRTGEVFGSPLYMSPEQCSGQSLDARSDIYSFGCVMFETVAGKTPLIGQTALDTMHKHLRERPTKPSEIAPRIVISQELEQVIMHCLEKRPEDRFESVAELYNILFGEKIPKAGSSTGSSKGASSLSLQVQVKSQNSNNYNTGTAVSTDGGTIVTNSRGQASGDQSLALGTPAGKNAKGGPKNKILEKLSKTAIVSGIKDPKRRGKTLTGLIFSASFLSAISYIYFFWDGPATDKGTFFNRNRYLIAMGIGDNLKSSGNYQGAEALYNHAIYITRLFSDRGSKKAAALRAKLELYTKANDNANKEATLKEINQILTDRLLEDYAMADRELDRIAVEAAKLDHGNGDEVIISKQLDADLSAVVGGLVDLGRRLAANGLYDKQIVLLTKACTLYAKFSAVDDPQLAKLKLELALSHWNRDEVEFVGPLIKQSLKIMRAALENKKPGARTIDLAEVILKLGQFDRDRSSFDDAKSELNQALSHLELYEKKNGTTPSQISEIRRGRKLLAETLNAIADLERQKKDLVKAESYRARADSIKQLPDQPEGLEGN</sequence>
<organism evidence="7 8">
    <name type="scientific">Candidatus Obscuribacter phosphatis</name>
    <dbReference type="NCBI Taxonomy" id="1906157"/>
    <lineage>
        <taxon>Bacteria</taxon>
        <taxon>Bacillati</taxon>
        <taxon>Candidatus Melainabacteria</taxon>
        <taxon>Candidatus Obscuribacterales</taxon>
        <taxon>Candidatus Obscuribacteraceae</taxon>
        <taxon>Candidatus Obscuribacter</taxon>
    </lineage>
</organism>
<dbReference type="InterPro" id="IPR011990">
    <property type="entry name" value="TPR-like_helical_dom_sf"/>
</dbReference>
<dbReference type="Gene3D" id="1.25.40.10">
    <property type="entry name" value="Tetratricopeptide repeat domain"/>
    <property type="match status" value="1"/>
</dbReference>
<gene>
    <name evidence="7" type="ORF">J0M35_07350</name>
</gene>